<feature type="compositionally biased region" description="Basic and acidic residues" evidence="1">
    <location>
        <begin position="1"/>
        <end position="15"/>
    </location>
</feature>
<gene>
    <name evidence="2" type="ORF">CASFOL_043028</name>
</gene>
<feature type="region of interest" description="Disordered" evidence="1">
    <location>
        <begin position="1"/>
        <end position="155"/>
    </location>
</feature>
<dbReference type="AlphaFoldDB" id="A0ABD3B7R8"/>
<accession>A0ABD3B7R8</accession>
<name>A0ABD3B7R8_9LAMI</name>
<proteinExistence type="predicted"/>
<protein>
    <submittedName>
        <fullName evidence="2">Uncharacterized protein</fullName>
    </submittedName>
</protein>
<feature type="compositionally biased region" description="Basic and acidic residues" evidence="1">
    <location>
        <begin position="49"/>
        <end position="59"/>
    </location>
</feature>
<dbReference type="EMBL" id="JAVIJP010000291">
    <property type="protein sequence ID" value="KAL3613126.1"/>
    <property type="molecule type" value="Genomic_DNA"/>
</dbReference>
<organism evidence="2 3">
    <name type="scientific">Castilleja foliolosa</name>
    <dbReference type="NCBI Taxonomy" id="1961234"/>
    <lineage>
        <taxon>Eukaryota</taxon>
        <taxon>Viridiplantae</taxon>
        <taxon>Streptophyta</taxon>
        <taxon>Embryophyta</taxon>
        <taxon>Tracheophyta</taxon>
        <taxon>Spermatophyta</taxon>
        <taxon>Magnoliopsida</taxon>
        <taxon>eudicotyledons</taxon>
        <taxon>Gunneridae</taxon>
        <taxon>Pentapetalae</taxon>
        <taxon>asterids</taxon>
        <taxon>lamiids</taxon>
        <taxon>Lamiales</taxon>
        <taxon>Orobanchaceae</taxon>
        <taxon>Pedicularideae</taxon>
        <taxon>Castillejinae</taxon>
        <taxon>Castilleja</taxon>
    </lineage>
</organism>
<sequence>MDVTDQKTKNKENKNEGAVIECPSKSTIPAKNPLVPWQRMPKQSQKRNRSPDQAEEKWTTPKSKLMKRKQHKDQTRIAAQQQLLNEHRGMNSEETNIVNIDTSNSFSDLEVEDLETETVPPEDDPLITKPDGNKPPKKNEKNKNNEKNRTSKPPPIILYGIEDLQKLSELIEEVVNKENYTYRVVSKNQLITAGDVENYKRMIEI</sequence>
<comment type="caution">
    <text evidence="2">The sequence shown here is derived from an EMBL/GenBank/DDBJ whole genome shotgun (WGS) entry which is preliminary data.</text>
</comment>
<feature type="compositionally biased region" description="Basic and acidic residues" evidence="1">
    <location>
        <begin position="131"/>
        <end position="149"/>
    </location>
</feature>
<reference evidence="3" key="1">
    <citation type="journal article" date="2024" name="IScience">
        <title>Strigolactones Initiate the Formation of Haustorium-like Structures in Castilleja.</title>
        <authorList>
            <person name="Buerger M."/>
            <person name="Peterson D."/>
            <person name="Chory J."/>
        </authorList>
    </citation>
    <scope>NUCLEOTIDE SEQUENCE [LARGE SCALE GENOMIC DNA]</scope>
</reference>
<feature type="compositionally biased region" description="Polar residues" evidence="1">
    <location>
        <begin position="92"/>
        <end position="107"/>
    </location>
</feature>
<dbReference type="Proteomes" id="UP001632038">
    <property type="component" value="Unassembled WGS sequence"/>
</dbReference>
<feature type="compositionally biased region" description="Acidic residues" evidence="1">
    <location>
        <begin position="109"/>
        <end position="125"/>
    </location>
</feature>
<keyword evidence="3" id="KW-1185">Reference proteome</keyword>
<evidence type="ECO:0000313" key="3">
    <source>
        <dbReference type="Proteomes" id="UP001632038"/>
    </source>
</evidence>
<evidence type="ECO:0000313" key="2">
    <source>
        <dbReference type="EMBL" id="KAL3613126.1"/>
    </source>
</evidence>
<evidence type="ECO:0000256" key="1">
    <source>
        <dbReference type="SAM" id="MobiDB-lite"/>
    </source>
</evidence>